<organism evidence="1 2">
    <name type="scientific">Herbiconiux ginsengi</name>
    <dbReference type="NCBI Taxonomy" id="381665"/>
    <lineage>
        <taxon>Bacteria</taxon>
        <taxon>Bacillati</taxon>
        <taxon>Actinomycetota</taxon>
        <taxon>Actinomycetes</taxon>
        <taxon>Micrococcales</taxon>
        <taxon>Microbacteriaceae</taxon>
        <taxon>Herbiconiux</taxon>
    </lineage>
</organism>
<reference evidence="1 2" key="1">
    <citation type="submission" date="2016-10" db="EMBL/GenBank/DDBJ databases">
        <authorList>
            <person name="de Groot N.N."/>
        </authorList>
    </citation>
    <scope>NUCLEOTIDE SEQUENCE [LARGE SCALE GENOMIC DNA]</scope>
    <source>
        <strain evidence="1 2">CGMCC 4.3491</strain>
    </source>
</reference>
<sequence length="47" mass="5065">MKKSSTRGVPDVTMFAVPRIIDFLERTARAGASTTEQLDGKVIDPSA</sequence>
<gene>
    <name evidence="1" type="ORF">SAMN05216554_2662</name>
</gene>
<protein>
    <submittedName>
        <fullName evidence="1">Uncharacterized protein</fullName>
    </submittedName>
</protein>
<dbReference type="STRING" id="381665.SAMN05216554_2662"/>
<evidence type="ECO:0000313" key="2">
    <source>
        <dbReference type="Proteomes" id="UP000198891"/>
    </source>
</evidence>
<name>A0A1H3QNX4_9MICO</name>
<keyword evidence="2" id="KW-1185">Reference proteome</keyword>
<dbReference type="Proteomes" id="UP000198891">
    <property type="component" value="Unassembled WGS sequence"/>
</dbReference>
<dbReference type="RefSeq" id="WP_175494238.1">
    <property type="nucleotide sequence ID" value="NZ_FNPZ01000002.1"/>
</dbReference>
<proteinExistence type="predicted"/>
<dbReference type="AlphaFoldDB" id="A0A1H3QNX4"/>
<evidence type="ECO:0000313" key="1">
    <source>
        <dbReference type="EMBL" id="SDZ15262.1"/>
    </source>
</evidence>
<accession>A0A1H3QNX4</accession>
<dbReference type="EMBL" id="FNPZ01000002">
    <property type="protein sequence ID" value="SDZ15262.1"/>
    <property type="molecule type" value="Genomic_DNA"/>
</dbReference>